<evidence type="ECO:0000313" key="4">
    <source>
        <dbReference type="EMBL" id="MEQ7845698.1"/>
    </source>
</evidence>
<evidence type="ECO:0000313" key="5">
    <source>
        <dbReference type="Proteomes" id="UP001482520"/>
    </source>
</evidence>
<evidence type="ECO:0000259" key="3">
    <source>
        <dbReference type="Pfam" id="PF14342"/>
    </source>
</evidence>
<dbReference type="Pfam" id="PF14342">
    <property type="entry name" value="DUF4396"/>
    <property type="match status" value="1"/>
</dbReference>
<accession>A0ABV1NT65</accession>
<protein>
    <submittedName>
        <fullName evidence="4">DUF4396 domain-containing protein</fullName>
    </submittedName>
</protein>
<gene>
    <name evidence="4" type="ORF">V6R90_00300</name>
</gene>
<sequence length="233" mass="24811">MTNRVPDWLTPISWLYIALALLSAAAIAVDIYARHRRHTTVAEEVVWIASALYLGPFALPLYARHGRTTAQTTARTTARTTENDVAATTGQNHDQPTAVAGLPGGGASAIAHLVGVPLVLASGLTIAGIDLWVMIIVIGVLAMAFLFAYERAASERGRAVPVGAAVVAAVLTVLAFDIGMGGWMLLLHFNEFMPPASEGSFWFLMQVGIVLGLLTAYPVVSWLSRRHQTIAPA</sequence>
<keyword evidence="2" id="KW-0812">Transmembrane</keyword>
<feature type="domain" description="DUF4396" evidence="3">
    <location>
        <begin position="97"/>
        <end position="226"/>
    </location>
</feature>
<keyword evidence="2" id="KW-1133">Transmembrane helix</keyword>
<dbReference type="Proteomes" id="UP001482520">
    <property type="component" value="Unassembled WGS sequence"/>
</dbReference>
<keyword evidence="5" id="KW-1185">Reference proteome</keyword>
<comment type="caution">
    <text evidence="4">The sequence shown here is derived from an EMBL/GenBank/DDBJ whole genome shotgun (WGS) entry which is preliminary data.</text>
</comment>
<feature type="transmembrane region" description="Helical" evidence="2">
    <location>
        <begin position="12"/>
        <end position="33"/>
    </location>
</feature>
<feature type="compositionally biased region" description="Low complexity" evidence="1">
    <location>
        <begin position="70"/>
        <end position="80"/>
    </location>
</feature>
<feature type="transmembrane region" description="Helical" evidence="2">
    <location>
        <begin position="161"/>
        <end position="189"/>
    </location>
</feature>
<feature type="transmembrane region" description="Helical" evidence="2">
    <location>
        <begin position="45"/>
        <end position="63"/>
    </location>
</feature>
<dbReference type="RefSeq" id="WP_349803395.1">
    <property type="nucleotide sequence ID" value="NZ_JBEGDP010000001.1"/>
</dbReference>
<evidence type="ECO:0000256" key="2">
    <source>
        <dbReference type="SAM" id="Phobius"/>
    </source>
</evidence>
<feature type="transmembrane region" description="Helical" evidence="2">
    <location>
        <begin position="201"/>
        <end position="220"/>
    </location>
</feature>
<dbReference type="EMBL" id="JBEGDP010000001">
    <property type="protein sequence ID" value="MEQ7845698.1"/>
    <property type="molecule type" value="Genomic_DNA"/>
</dbReference>
<reference evidence="4 5" key="1">
    <citation type="submission" date="2024-02" db="EMBL/GenBank/DDBJ databases">
        <title>Full genome sequence of Nocardioides kribbensis.</title>
        <authorList>
            <person name="Poletto B.L."/>
            <person name="Silva G."/>
            <person name="Galante D."/>
            <person name="Campos K.R."/>
            <person name="Santos M.B.N."/>
            <person name="Sacchi C.T."/>
        </authorList>
    </citation>
    <scope>NUCLEOTIDE SEQUENCE [LARGE SCALE GENOMIC DNA]</scope>
    <source>
        <strain evidence="4 5">O4R</strain>
    </source>
</reference>
<name>A0ABV1NT65_9ACTN</name>
<keyword evidence="2" id="KW-0472">Membrane</keyword>
<dbReference type="InterPro" id="IPR025509">
    <property type="entry name" value="DUF4396"/>
</dbReference>
<proteinExistence type="predicted"/>
<feature type="transmembrane region" description="Helical" evidence="2">
    <location>
        <begin position="131"/>
        <end position="149"/>
    </location>
</feature>
<organism evidence="4 5">
    <name type="scientific">Nocardioides kribbensis</name>
    <dbReference type="NCBI Taxonomy" id="305517"/>
    <lineage>
        <taxon>Bacteria</taxon>
        <taxon>Bacillati</taxon>
        <taxon>Actinomycetota</taxon>
        <taxon>Actinomycetes</taxon>
        <taxon>Propionibacteriales</taxon>
        <taxon>Nocardioidaceae</taxon>
        <taxon>Nocardioides</taxon>
    </lineage>
</organism>
<feature type="region of interest" description="Disordered" evidence="1">
    <location>
        <begin position="70"/>
        <end position="93"/>
    </location>
</feature>
<evidence type="ECO:0000256" key="1">
    <source>
        <dbReference type="SAM" id="MobiDB-lite"/>
    </source>
</evidence>